<evidence type="ECO:0000256" key="2">
    <source>
        <dbReference type="ARBA" id="ARBA00022741"/>
    </source>
</evidence>
<evidence type="ECO:0000259" key="3">
    <source>
        <dbReference type="PROSITE" id="PS51329"/>
    </source>
</evidence>
<dbReference type="PANTHER" id="PTHR15440">
    <property type="entry name" value="XRP2 PROTEIN"/>
    <property type="match status" value="1"/>
</dbReference>
<dbReference type="InterPro" id="IPR012945">
    <property type="entry name" value="Tubulin-bd_cofactor_C_dom"/>
</dbReference>
<dbReference type="PANTHER" id="PTHR15440:SF0">
    <property type="entry name" value="PROTEIN XRP2"/>
    <property type="match status" value="1"/>
</dbReference>
<dbReference type="Pfam" id="PF07986">
    <property type="entry name" value="TBCC"/>
    <property type="match status" value="1"/>
</dbReference>
<protein>
    <recommendedName>
        <fullName evidence="3">C-CAP/cofactor C-like domain-containing protein</fullName>
    </recommendedName>
</protein>
<evidence type="ECO:0000313" key="4">
    <source>
        <dbReference type="EnsemblProtists" id="PYU1_T014635"/>
    </source>
</evidence>
<keyword evidence="5" id="KW-1185">Reference proteome</keyword>
<dbReference type="InterPro" id="IPR039093">
    <property type="entry name" value="XRP2"/>
</dbReference>
<dbReference type="SUPFAM" id="SSF69340">
    <property type="entry name" value="C-terminal domain of adenylylcyclase associated protein"/>
    <property type="match status" value="1"/>
</dbReference>
<organism evidence="4 5">
    <name type="scientific">Globisporangium ultimum (strain ATCC 200006 / CBS 805.95 / DAOM BR144)</name>
    <name type="common">Pythium ultimum</name>
    <dbReference type="NCBI Taxonomy" id="431595"/>
    <lineage>
        <taxon>Eukaryota</taxon>
        <taxon>Sar</taxon>
        <taxon>Stramenopiles</taxon>
        <taxon>Oomycota</taxon>
        <taxon>Peronosporomycetes</taxon>
        <taxon>Pythiales</taxon>
        <taxon>Pythiaceae</taxon>
        <taxon>Globisporangium</taxon>
    </lineage>
</organism>
<dbReference type="InParanoid" id="K3XBN6"/>
<dbReference type="AlphaFoldDB" id="K3XBN6"/>
<dbReference type="PROSITE" id="PS51329">
    <property type="entry name" value="C_CAP_COFACTOR_C"/>
    <property type="match status" value="1"/>
</dbReference>
<accession>K3XBN6</accession>
<dbReference type="GO" id="GO:0005096">
    <property type="term" value="F:GTPase activator activity"/>
    <property type="evidence" value="ECO:0007669"/>
    <property type="project" value="InterPro"/>
</dbReference>
<dbReference type="Gene3D" id="2.160.20.70">
    <property type="match status" value="1"/>
</dbReference>
<dbReference type="SMART" id="SM00673">
    <property type="entry name" value="CARP"/>
    <property type="match status" value="2"/>
</dbReference>
<dbReference type="GO" id="GO:0006892">
    <property type="term" value="P:post-Golgi vesicle-mediated transport"/>
    <property type="evidence" value="ECO:0007669"/>
    <property type="project" value="TreeGrafter"/>
</dbReference>
<comment type="similarity">
    <text evidence="1">Belongs to the TBCC family.</text>
</comment>
<dbReference type="EnsemblProtists" id="PYU1_T014635">
    <property type="protein sequence ID" value="PYU1_T014635"/>
    <property type="gene ID" value="PYU1_G014604"/>
</dbReference>
<sequence>MGNLCHAGPVELVPTAQALAAPPKKPLTFGKDPNLKREDFMFSNVKEPSLLTKLPGSINGQQFIIEGCRGCDIFLLDNCTSVQIDECIDCRIVVGPCQASLFLRNCKKCTIVCAVQQFRTRDCEDVDVYLHSVTEPIIETSARLRFACFPLSYFSLQQQFDRANFSVWNNKWSEIYNFTPAYGAWTPLSMKSDESPLAPTMQTQEDGAVSLWKLPSTTVESLGLSVGFSQLIVPLSCGPHQQLMMDFVAAVVSNMSEATTAIQLLRA</sequence>
<proteinExistence type="inferred from homology"/>
<name>K3XBN6_GLOUD</name>
<keyword evidence="2" id="KW-0547">Nucleotide-binding</keyword>
<dbReference type="InterPro" id="IPR006599">
    <property type="entry name" value="CARP_motif"/>
</dbReference>
<reference evidence="4" key="3">
    <citation type="submission" date="2015-02" db="UniProtKB">
        <authorList>
            <consortium name="EnsemblProtists"/>
        </authorList>
    </citation>
    <scope>IDENTIFICATION</scope>
    <source>
        <strain evidence="4">DAOM BR144</strain>
    </source>
</reference>
<feature type="domain" description="C-CAP/cofactor C-like" evidence="3">
    <location>
        <begin position="22"/>
        <end position="180"/>
    </location>
</feature>
<dbReference type="HOGENOM" id="CLU_056119_1_0_1"/>
<evidence type="ECO:0000313" key="5">
    <source>
        <dbReference type="Proteomes" id="UP000019132"/>
    </source>
</evidence>
<dbReference type="STRING" id="431595.K3XBN6"/>
<dbReference type="Proteomes" id="UP000019132">
    <property type="component" value="Unassembled WGS sequence"/>
</dbReference>
<dbReference type="InterPro" id="IPR017901">
    <property type="entry name" value="C-CAP_CF_C-like"/>
</dbReference>
<dbReference type="GO" id="GO:0000166">
    <property type="term" value="F:nucleotide binding"/>
    <property type="evidence" value="ECO:0007669"/>
    <property type="project" value="UniProtKB-KW"/>
</dbReference>
<dbReference type="EMBL" id="GL376576">
    <property type="status" value="NOT_ANNOTATED_CDS"/>
    <property type="molecule type" value="Genomic_DNA"/>
</dbReference>
<dbReference type="InterPro" id="IPR036223">
    <property type="entry name" value="CAP_C_sf"/>
</dbReference>
<evidence type="ECO:0000256" key="1">
    <source>
        <dbReference type="ARBA" id="ARBA00008848"/>
    </source>
</evidence>
<reference evidence="5" key="1">
    <citation type="journal article" date="2010" name="Genome Biol.">
        <title>Genome sequence of the necrotrophic plant pathogen Pythium ultimum reveals original pathogenicity mechanisms and effector repertoire.</title>
        <authorList>
            <person name="Levesque C.A."/>
            <person name="Brouwer H."/>
            <person name="Cano L."/>
            <person name="Hamilton J.P."/>
            <person name="Holt C."/>
            <person name="Huitema E."/>
            <person name="Raffaele S."/>
            <person name="Robideau G.P."/>
            <person name="Thines M."/>
            <person name="Win J."/>
            <person name="Zerillo M.M."/>
            <person name="Beakes G.W."/>
            <person name="Boore J.L."/>
            <person name="Busam D."/>
            <person name="Dumas B."/>
            <person name="Ferriera S."/>
            <person name="Fuerstenberg S.I."/>
            <person name="Gachon C.M."/>
            <person name="Gaulin E."/>
            <person name="Govers F."/>
            <person name="Grenville-Briggs L."/>
            <person name="Horner N."/>
            <person name="Hostetler J."/>
            <person name="Jiang R.H."/>
            <person name="Johnson J."/>
            <person name="Krajaejun T."/>
            <person name="Lin H."/>
            <person name="Meijer H.J."/>
            <person name="Moore B."/>
            <person name="Morris P."/>
            <person name="Phuntmart V."/>
            <person name="Puiu D."/>
            <person name="Shetty J."/>
            <person name="Stajich J.E."/>
            <person name="Tripathy S."/>
            <person name="Wawra S."/>
            <person name="van West P."/>
            <person name="Whitty B.R."/>
            <person name="Coutinho P.M."/>
            <person name="Henrissat B."/>
            <person name="Martin F."/>
            <person name="Thomas P.D."/>
            <person name="Tyler B.M."/>
            <person name="De Vries R.P."/>
            <person name="Kamoun S."/>
            <person name="Yandell M."/>
            <person name="Tisserat N."/>
            <person name="Buell C.R."/>
        </authorList>
    </citation>
    <scope>NUCLEOTIDE SEQUENCE</scope>
    <source>
        <strain evidence="5">DAOM:BR144</strain>
    </source>
</reference>
<dbReference type="VEuPathDB" id="FungiDB:PYU1_G014604"/>
<dbReference type="InterPro" id="IPR016098">
    <property type="entry name" value="CAP/MinC_C"/>
</dbReference>
<reference evidence="5" key="2">
    <citation type="submission" date="2010-04" db="EMBL/GenBank/DDBJ databases">
        <authorList>
            <person name="Buell R."/>
            <person name="Hamilton J."/>
            <person name="Hostetler J."/>
        </authorList>
    </citation>
    <scope>NUCLEOTIDE SEQUENCE [LARGE SCALE GENOMIC DNA]</scope>
    <source>
        <strain evidence="5">DAOM:BR144</strain>
    </source>
</reference>
<dbReference type="GO" id="GO:0005929">
    <property type="term" value="C:cilium"/>
    <property type="evidence" value="ECO:0007669"/>
    <property type="project" value="TreeGrafter"/>
</dbReference>
<dbReference type="eggNOG" id="KOG2512">
    <property type="taxonomic scope" value="Eukaryota"/>
</dbReference>
<dbReference type="GO" id="GO:1990075">
    <property type="term" value="C:periciliary membrane compartment"/>
    <property type="evidence" value="ECO:0007669"/>
    <property type="project" value="TreeGrafter"/>
</dbReference>